<keyword evidence="4" id="KW-1185">Reference proteome</keyword>
<evidence type="ECO:0000259" key="2">
    <source>
        <dbReference type="PROSITE" id="PS50011"/>
    </source>
</evidence>
<dbReference type="InterPro" id="IPR000719">
    <property type="entry name" value="Prot_kinase_dom"/>
</dbReference>
<dbReference type="GO" id="GO:0004672">
    <property type="term" value="F:protein kinase activity"/>
    <property type="evidence" value="ECO:0007669"/>
    <property type="project" value="InterPro"/>
</dbReference>
<dbReference type="PANTHER" id="PTHR47976:SF15">
    <property type="entry name" value="G-TYPE LECTIN S-RECEPTOR-LIKE SERINE_THREONINE-PROTEIN KINASE RLK1"/>
    <property type="match status" value="1"/>
</dbReference>
<proteinExistence type="predicted"/>
<dbReference type="PROSITE" id="PS50011">
    <property type="entry name" value="PROTEIN_KINASE_DOM"/>
    <property type="match status" value="1"/>
</dbReference>
<dbReference type="GO" id="GO:0005524">
    <property type="term" value="F:ATP binding"/>
    <property type="evidence" value="ECO:0007669"/>
    <property type="project" value="InterPro"/>
</dbReference>
<dbReference type="PANTHER" id="PTHR47976">
    <property type="entry name" value="G-TYPE LECTIN S-RECEPTOR-LIKE SERINE/THREONINE-PROTEIN KINASE SD2-5"/>
    <property type="match status" value="1"/>
</dbReference>
<protein>
    <recommendedName>
        <fullName evidence="2">Protein kinase domain-containing protein</fullName>
    </recommendedName>
</protein>
<evidence type="ECO:0000313" key="4">
    <source>
        <dbReference type="Proteomes" id="UP000796880"/>
    </source>
</evidence>
<evidence type="ECO:0000313" key="3">
    <source>
        <dbReference type="EMBL" id="KAF3448235.1"/>
    </source>
</evidence>
<gene>
    <name evidence="3" type="ORF">FNV43_RR08948</name>
</gene>
<dbReference type="Gene3D" id="1.10.510.10">
    <property type="entry name" value="Transferase(Phosphotransferase) domain 1"/>
    <property type="match status" value="1"/>
</dbReference>
<accession>A0A8K0MJV4</accession>
<evidence type="ECO:0000256" key="1">
    <source>
        <dbReference type="ARBA" id="ARBA00022729"/>
    </source>
</evidence>
<dbReference type="AlphaFoldDB" id="A0A8K0MJV4"/>
<dbReference type="SUPFAM" id="SSF56112">
    <property type="entry name" value="Protein kinase-like (PK-like)"/>
    <property type="match status" value="1"/>
</dbReference>
<comment type="caution">
    <text evidence="3">The sequence shown here is derived from an EMBL/GenBank/DDBJ whole genome shotgun (WGS) entry which is preliminary data.</text>
</comment>
<dbReference type="EMBL" id="VOIH02000004">
    <property type="protein sequence ID" value="KAF3448235.1"/>
    <property type="molecule type" value="Genomic_DNA"/>
</dbReference>
<dbReference type="Pfam" id="PF00069">
    <property type="entry name" value="Pkinase"/>
    <property type="match status" value="1"/>
</dbReference>
<dbReference type="InterPro" id="IPR051343">
    <property type="entry name" value="G-type_lectin_kinases/EP1-like"/>
</dbReference>
<dbReference type="Proteomes" id="UP000796880">
    <property type="component" value="Unassembled WGS sequence"/>
</dbReference>
<keyword evidence="1" id="KW-0732">Signal</keyword>
<organism evidence="3 4">
    <name type="scientific">Rhamnella rubrinervis</name>
    <dbReference type="NCBI Taxonomy" id="2594499"/>
    <lineage>
        <taxon>Eukaryota</taxon>
        <taxon>Viridiplantae</taxon>
        <taxon>Streptophyta</taxon>
        <taxon>Embryophyta</taxon>
        <taxon>Tracheophyta</taxon>
        <taxon>Spermatophyta</taxon>
        <taxon>Magnoliopsida</taxon>
        <taxon>eudicotyledons</taxon>
        <taxon>Gunneridae</taxon>
        <taxon>Pentapetalae</taxon>
        <taxon>rosids</taxon>
        <taxon>fabids</taxon>
        <taxon>Rosales</taxon>
        <taxon>Rhamnaceae</taxon>
        <taxon>rhamnoid group</taxon>
        <taxon>Rhamneae</taxon>
        <taxon>Rhamnella</taxon>
    </lineage>
</organism>
<dbReference type="OrthoDB" id="1182622at2759"/>
<dbReference type="InterPro" id="IPR011009">
    <property type="entry name" value="Kinase-like_dom_sf"/>
</dbReference>
<sequence>MKDQSQTHTAIRGTKGYVASEWFRNMPITAKVDVYSFGVVLLEIICCRRSVDVENVSEEDKGILTDWAYDCYQEGALDVLINCDEVLENRKKLEAFVMVALWCIQENPFLRPTMRKVVQMLEGVVEVPLPPCPSPYSTTTITISSRKIN</sequence>
<reference evidence="3" key="1">
    <citation type="submission" date="2020-03" db="EMBL/GenBank/DDBJ databases">
        <title>A high-quality chromosome-level genome assembly of a woody plant with both climbing and erect habits, Rhamnella rubrinervis.</title>
        <authorList>
            <person name="Lu Z."/>
            <person name="Yang Y."/>
            <person name="Zhu X."/>
            <person name="Sun Y."/>
        </authorList>
    </citation>
    <scope>NUCLEOTIDE SEQUENCE</scope>
    <source>
        <strain evidence="3">BYM</strain>
        <tissue evidence="3">Leaf</tissue>
    </source>
</reference>
<name>A0A8K0MJV4_9ROSA</name>
<feature type="domain" description="Protein kinase" evidence="2">
    <location>
        <begin position="1"/>
        <end position="125"/>
    </location>
</feature>